<evidence type="ECO:0000313" key="2">
    <source>
        <dbReference type="EMBL" id="MUV14743.1"/>
    </source>
</evidence>
<gene>
    <name evidence="2" type="ORF">GN331_11060</name>
</gene>
<reference evidence="2 3" key="1">
    <citation type="submission" date="2019-12" db="EMBL/GenBank/DDBJ databases">
        <authorList>
            <person name="Xu J."/>
        </authorList>
    </citation>
    <scope>NUCLEOTIDE SEQUENCE [LARGE SCALE GENOMIC DNA]</scope>
    <source>
        <strain evidence="2 3">HX-5-24</strain>
    </source>
</reference>
<dbReference type="InterPro" id="IPR011042">
    <property type="entry name" value="6-blade_b-propeller_TolB-like"/>
</dbReference>
<evidence type="ECO:0000313" key="3">
    <source>
        <dbReference type="Proteomes" id="UP000479692"/>
    </source>
</evidence>
<feature type="chain" id="PRO_5028914868" description="SMP-30/Gluconolactonase/LRE-like region domain-containing protein" evidence="1">
    <location>
        <begin position="20"/>
        <end position="292"/>
    </location>
</feature>
<dbReference type="Proteomes" id="UP000479692">
    <property type="component" value="Unassembled WGS sequence"/>
</dbReference>
<accession>A0A7C9LP61</accession>
<name>A0A7C9LP61_9GAMM</name>
<evidence type="ECO:0008006" key="4">
    <source>
        <dbReference type="Google" id="ProtNLM"/>
    </source>
</evidence>
<protein>
    <recommendedName>
        <fullName evidence="4">SMP-30/Gluconolactonase/LRE-like region domain-containing protein</fullName>
    </recommendedName>
</protein>
<keyword evidence="3" id="KW-1185">Reference proteome</keyword>
<dbReference type="AlphaFoldDB" id="A0A7C9LP61"/>
<dbReference type="Gene3D" id="2.120.10.30">
    <property type="entry name" value="TolB, C-terminal domain"/>
    <property type="match status" value="1"/>
</dbReference>
<organism evidence="2 3">
    <name type="scientific">Noviluteimonas gilva</name>
    <dbReference type="NCBI Taxonomy" id="2682097"/>
    <lineage>
        <taxon>Bacteria</taxon>
        <taxon>Pseudomonadati</taxon>
        <taxon>Pseudomonadota</taxon>
        <taxon>Gammaproteobacteria</taxon>
        <taxon>Lysobacterales</taxon>
        <taxon>Lysobacteraceae</taxon>
        <taxon>Noviluteimonas</taxon>
    </lineage>
</organism>
<comment type="caution">
    <text evidence="2">The sequence shown here is derived from an EMBL/GenBank/DDBJ whole genome shotgun (WGS) entry which is preliminary data.</text>
</comment>
<sequence length="292" mass="31075">MRRLIGVLLGCLFAAAALAHPGASIHVAADGRIYFVDTGGGMFVVGRDGKLVRQPGPAFHWFALDETSGLAKTRWPSIPGSEITAVGTRPTIVLSSDFPVAVGSDGALYYPRLVGETRWEIVRVAPGGALSVHARFPAMKRSDGDMQYVNGMAATPDGALYFSHDRSVHKIDAKGKVTTLVRDVVVPGCTRIPGVESKVGPYLRGLDVAPNGTVFIAAAGCGAVLMISPKWVITPVLRSAPPYSPTAVAVANGEVYVLEYLHTNSDDRSEWLPRVRKITSKGKVEVVVATTR</sequence>
<evidence type="ECO:0000256" key="1">
    <source>
        <dbReference type="SAM" id="SignalP"/>
    </source>
</evidence>
<keyword evidence="1" id="KW-0732">Signal</keyword>
<proteinExistence type="predicted"/>
<dbReference type="RefSeq" id="WP_156642104.1">
    <property type="nucleotide sequence ID" value="NZ_WOXT01000003.1"/>
</dbReference>
<dbReference type="EMBL" id="WOXT01000003">
    <property type="protein sequence ID" value="MUV14743.1"/>
    <property type="molecule type" value="Genomic_DNA"/>
</dbReference>
<dbReference type="SUPFAM" id="SSF63829">
    <property type="entry name" value="Calcium-dependent phosphotriesterase"/>
    <property type="match status" value="1"/>
</dbReference>
<feature type="signal peptide" evidence="1">
    <location>
        <begin position="1"/>
        <end position="19"/>
    </location>
</feature>